<name>A0A9D9ERM7_9BACT</name>
<comment type="caution">
    <text evidence="1">The sequence shown here is derived from an EMBL/GenBank/DDBJ whole genome shotgun (WGS) entry which is preliminary data.</text>
</comment>
<reference evidence="1" key="1">
    <citation type="submission" date="2020-10" db="EMBL/GenBank/DDBJ databases">
        <authorList>
            <person name="Gilroy R."/>
        </authorList>
    </citation>
    <scope>NUCLEOTIDE SEQUENCE</scope>
    <source>
        <strain evidence="1">B1-20833</strain>
    </source>
</reference>
<protein>
    <submittedName>
        <fullName evidence="1">Uncharacterized protein</fullName>
    </submittedName>
</protein>
<evidence type="ECO:0000313" key="1">
    <source>
        <dbReference type="EMBL" id="MBO8452389.1"/>
    </source>
</evidence>
<gene>
    <name evidence="1" type="ORF">IAC06_05845</name>
</gene>
<accession>A0A9D9ERM7</accession>
<dbReference type="AlphaFoldDB" id="A0A9D9ERM7"/>
<dbReference type="Proteomes" id="UP000823661">
    <property type="component" value="Unassembled WGS sequence"/>
</dbReference>
<dbReference type="EMBL" id="JADIMI010000057">
    <property type="protein sequence ID" value="MBO8452389.1"/>
    <property type="molecule type" value="Genomic_DNA"/>
</dbReference>
<evidence type="ECO:0000313" key="2">
    <source>
        <dbReference type="Proteomes" id="UP000823661"/>
    </source>
</evidence>
<reference evidence="1" key="2">
    <citation type="journal article" date="2021" name="PeerJ">
        <title>Extensive microbial diversity within the chicken gut microbiome revealed by metagenomics and culture.</title>
        <authorList>
            <person name="Gilroy R."/>
            <person name="Ravi A."/>
            <person name="Getino M."/>
            <person name="Pursley I."/>
            <person name="Horton D.L."/>
            <person name="Alikhan N.F."/>
            <person name="Baker D."/>
            <person name="Gharbi K."/>
            <person name="Hall N."/>
            <person name="Watson M."/>
            <person name="Adriaenssens E.M."/>
            <person name="Foster-Nyarko E."/>
            <person name="Jarju S."/>
            <person name="Secka A."/>
            <person name="Antonio M."/>
            <person name="Oren A."/>
            <person name="Chaudhuri R.R."/>
            <person name="La Ragione R."/>
            <person name="Hildebrand F."/>
            <person name="Pallen M.J."/>
        </authorList>
    </citation>
    <scope>NUCLEOTIDE SEQUENCE</scope>
    <source>
        <strain evidence="1">B1-20833</strain>
    </source>
</reference>
<organism evidence="1 2">
    <name type="scientific">Candidatus Cryptobacteroides intestinavium</name>
    <dbReference type="NCBI Taxonomy" id="2840766"/>
    <lineage>
        <taxon>Bacteria</taxon>
        <taxon>Pseudomonadati</taxon>
        <taxon>Bacteroidota</taxon>
        <taxon>Bacteroidia</taxon>
        <taxon>Bacteroidales</taxon>
        <taxon>Candidatus Cryptobacteroides</taxon>
    </lineage>
</organism>
<proteinExistence type="predicted"/>
<sequence>MTRGEDRQFSWTGVLEEGSIVFTVSENAEWPCYGAGEEEGKLKYISEATDDDITIKIKQTGNYYVTADLINLTYTITYAPVPIPDILYITGDVIQPRSFFSEERMQSTEVRMQSTEPGVFTYNDWVEPGLGFRFATERLSLWPGFVKDKDSADGFDVRYFSNDPGAEYNNEFVYTGEAGWKLITIDINTMRVSITDGRPVPSQLAIGGSSLGSGNAGWT</sequence>